<dbReference type="OrthoDB" id="337270at2759"/>
<dbReference type="GO" id="GO:0003712">
    <property type="term" value="F:transcription coregulator activity"/>
    <property type="evidence" value="ECO:0007669"/>
    <property type="project" value="InterPro"/>
</dbReference>
<evidence type="ECO:0000313" key="8">
    <source>
        <dbReference type="EMBL" id="PWO00206.1"/>
    </source>
</evidence>
<organism evidence="8 9">
    <name type="scientific">Tilletiopsis washingtonensis</name>
    <dbReference type="NCBI Taxonomy" id="58919"/>
    <lineage>
        <taxon>Eukaryota</taxon>
        <taxon>Fungi</taxon>
        <taxon>Dikarya</taxon>
        <taxon>Basidiomycota</taxon>
        <taxon>Ustilaginomycotina</taxon>
        <taxon>Exobasidiomycetes</taxon>
        <taxon>Entylomatales</taxon>
        <taxon>Entylomatales incertae sedis</taxon>
        <taxon>Tilletiopsis</taxon>
    </lineage>
</organism>
<keyword evidence="3 6" id="KW-0805">Transcription regulation</keyword>
<evidence type="ECO:0000256" key="1">
    <source>
        <dbReference type="ARBA" id="ARBA00004123"/>
    </source>
</evidence>
<evidence type="ECO:0000256" key="4">
    <source>
        <dbReference type="ARBA" id="ARBA00023163"/>
    </source>
</evidence>
<proteinExistence type="inferred from homology"/>
<comment type="function">
    <text evidence="6">Component of the Mediator complex, a coactivator involved in the regulated transcription of nearly all RNA polymerase II-dependent genes. Mediator functions as a bridge to convey information from gene-specific regulatory proteins to the basal RNA polymerase II transcription machinery. Mediator is recruited to promoters by direct interactions with regulatory proteins and serves as a scaffold for the assembly of a functional preinitiation complex with RNA polymerase II and the general transcription factors.</text>
</comment>
<evidence type="ECO:0000256" key="2">
    <source>
        <dbReference type="ARBA" id="ARBA00005389"/>
    </source>
</evidence>
<dbReference type="EMBL" id="KZ819286">
    <property type="protein sequence ID" value="PWO00206.1"/>
    <property type="molecule type" value="Genomic_DNA"/>
</dbReference>
<keyword evidence="4 6" id="KW-0804">Transcription</keyword>
<gene>
    <name evidence="6" type="primary">MED10</name>
    <name evidence="8" type="ORF">FA09DRAFT_294690</name>
</gene>
<evidence type="ECO:0000256" key="3">
    <source>
        <dbReference type="ARBA" id="ARBA00023015"/>
    </source>
</evidence>
<dbReference type="AlphaFoldDB" id="A0A316ZIQ3"/>
<dbReference type="InterPro" id="IPR019145">
    <property type="entry name" value="Mediator_Med10"/>
</dbReference>
<comment type="subcellular location">
    <subcellularLocation>
        <location evidence="1 6">Nucleus</location>
    </subcellularLocation>
</comment>
<feature type="compositionally biased region" description="Low complexity" evidence="7">
    <location>
        <begin position="21"/>
        <end position="39"/>
    </location>
</feature>
<reference evidence="8 9" key="1">
    <citation type="journal article" date="2018" name="Mol. Biol. Evol.">
        <title>Broad Genomic Sampling Reveals a Smut Pathogenic Ancestry of the Fungal Clade Ustilaginomycotina.</title>
        <authorList>
            <person name="Kijpornyongpan T."/>
            <person name="Mondo S.J."/>
            <person name="Barry K."/>
            <person name="Sandor L."/>
            <person name="Lee J."/>
            <person name="Lipzen A."/>
            <person name="Pangilinan J."/>
            <person name="LaButti K."/>
            <person name="Hainaut M."/>
            <person name="Henrissat B."/>
            <person name="Grigoriev I.V."/>
            <person name="Spatafora J.W."/>
            <person name="Aime M.C."/>
        </authorList>
    </citation>
    <scope>NUCLEOTIDE SEQUENCE [LARGE SCALE GENOMIC DNA]</scope>
    <source>
        <strain evidence="8 9">MCA 4186</strain>
    </source>
</reference>
<feature type="region of interest" description="Disordered" evidence="7">
    <location>
        <begin position="1"/>
        <end position="56"/>
    </location>
</feature>
<dbReference type="GO" id="GO:0016592">
    <property type="term" value="C:mediator complex"/>
    <property type="evidence" value="ECO:0007669"/>
    <property type="project" value="InterPro"/>
</dbReference>
<keyword evidence="9" id="KW-1185">Reference proteome</keyword>
<evidence type="ECO:0000256" key="7">
    <source>
        <dbReference type="SAM" id="MobiDB-lite"/>
    </source>
</evidence>
<evidence type="ECO:0000256" key="6">
    <source>
        <dbReference type="RuleBase" id="RU364146"/>
    </source>
</evidence>
<evidence type="ECO:0000313" key="9">
    <source>
        <dbReference type="Proteomes" id="UP000245946"/>
    </source>
</evidence>
<comment type="similarity">
    <text evidence="2 6">Belongs to the Mediator complex subunit 10 family.</text>
</comment>
<dbReference type="GO" id="GO:0006357">
    <property type="term" value="P:regulation of transcription by RNA polymerase II"/>
    <property type="evidence" value="ECO:0007669"/>
    <property type="project" value="InterPro"/>
</dbReference>
<accession>A0A316ZIQ3</accession>
<sequence length="189" mass="19412">MASAARRATPLSPSPSPEPQDGAGASAAAAAAAGASSDAQRPPSPPPDANERARRQLETATRAAVDALYQLAVCTADVHEGQEGLVGAKINSVVAALGNVSATGSSSELTAMVPDDVMGMIDQGRNPDAHTRTFISRLVADNQQMASMTMALDAYHDRLSESLSRAFPELAQPIAQMRDGEEGQTAAGT</sequence>
<evidence type="ECO:0000256" key="5">
    <source>
        <dbReference type="ARBA" id="ARBA00023242"/>
    </source>
</evidence>
<dbReference type="Pfam" id="PF09748">
    <property type="entry name" value="Med10"/>
    <property type="match status" value="1"/>
</dbReference>
<protein>
    <recommendedName>
        <fullName evidence="6">Mediator of RNA polymerase II transcription subunit 10</fullName>
    </recommendedName>
    <alternativeName>
        <fullName evidence="6">Mediator complex subunit 10</fullName>
    </alternativeName>
</protein>
<dbReference type="STRING" id="58919.A0A316ZIQ3"/>
<keyword evidence="5 6" id="KW-0539">Nucleus</keyword>
<comment type="subunit">
    <text evidence="6">Component of the Mediator complex.</text>
</comment>
<dbReference type="Proteomes" id="UP000245946">
    <property type="component" value="Unassembled WGS sequence"/>
</dbReference>
<keyword evidence="6" id="KW-0010">Activator</keyword>
<name>A0A316ZIQ3_9BASI</name>